<dbReference type="PANTHER" id="PTHR30349:SF64">
    <property type="entry name" value="PROPHAGE INTEGRASE INTD-RELATED"/>
    <property type="match status" value="1"/>
</dbReference>
<keyword evidence="5" id="KW-0233">DNA recombination</keyword>
<dbReference type="SUPFAM" id="SSF56349">
    <property type="entry name" value="DNA breaking-rejoining enzymes"/>
    <property type="match status" value="1"/>
</dbReference>
<dbReference type="RefSeq" id="WP_036945168.1">
    <property type="nucleotide sequence ID" value="NZ_JQKC01000044.1"/>
</dbReference>
<organism evidence="9 10">
    <name type="scientific">Pseudobacteroides cellulosolvens ATCC 35603 = DSM 2933</name>
    <dbReference type="NCBI Taxonomy" id="398512"/>
    <lineage>
        <taxon>Bacteria</taxon>
        <taxon>Bacillati</taxon>
        <taxon>Bacillota</taxon>
        <taxon>Clostridia</taxon>
        <taxon>Eubacteriales</taxon>
        <taxon>Oscillospiraceae</taxon>
        <taxon>Pseudobacteroides</taxon>
    </lineage>
</organism>
<dbReference type="Pfam" id="PF00589">
    <property type="entry name" value="Phage_integrase"/>
    <property type="match status" value="1"/>
</dbReference>
<evidence type="ECO:0000256" key="4">
    <source>
        <dbReference type="ARBA" id="ARBA00023125"/>
    </source>
</evidence>
<comment type="caution">
    <text evidence="9">The sequence shown here is derived from an EMBL/GenBank/DDBJ whole genome shotgun (WGS) entry which is preliminary data.</text>
</comment>
<dbReference type="GO" id="GO:0003677">
    <property type="term" value="F:DNA binding"/>
    <property type="evidence" value="ECO:0007669"/>
    <property type="project" value="UniProtKB-UniRule"/>
</dbReference>
<comment type="similarity">
    <text evidence="2">Belongs to the 'phage' integrase family.</text>
</comment>
<dbReference type="InterPro" id="IPR010998">
    <property type="entry name" value="Integrase_recombinase_N"/>
</dbReference>
<dbReference type="NCBIfam" id="NF040815">
    <property type="entry name" value="recomb_XerA_Arch"/>
    <property type="match status" value="1"/>
</dbReference>
<keyword evidence="10" id="KW-1185">Reference proteome</keyword>
<evidence type="ECO:0000313" key="10">
    <source>
        <dbReference type="Proteomes" id="UP000036923"/>
    </source>
</evidence>
<dbReference type="Gene3D" id="1.10.443.10">
    <property type="entry name" value="Intergrase catalytic core"/>
    <property type="match status" value="1"/>
</dbReference>
<dbReference type="InterPro" id="IPR004107">
    <property type="entry name" value="Integrase_SAM-like_N"/>
</dbReference>
<dbReference type="InterPro" id="IPR013762">
    <property type="entry name" value="Integrase-like_cat_sf"/>
</dbReference>
<evidence type="ECO:0000256" key="2">
    <source>
        <dbReference type="ARBA" id="ARBA00008857"/>
    </source>
</evidence>
<dbReference type="InterPro" id="IPR002104">
    <property type="entry name" value="Integrase_catalytic"/>
</dbReference>
<dbReference type="PROSITE" id="PS51898">
    <property type="entry name" value="TYR_RECOMBINASE"/>
    <property type="match status" value="1"/>
</dbReference>
<dbReference type="GO" id="GO:0015074">
    <property type="term" value="P:DNA integration"/>
    <property type="evidence" value="ECO:0007669"/>
    <property type="project" value="UniProtKB-KW"/>
</dbReference>
<proteinExistence type="inferred from homology"/>
<reference evidence="10" key="1">
    <citation type="submission" date="2015-07" db="EMBL/GenBank/DDBJ databases">
        <title>Near-Complete Genome Sequence of the Cellulolytic Bacterium Bacteroides (Pseudobacteroides) cellulosolvens ATCC 35603.</title>
        <authorList>
            <person name="Dassa B."/>
            <person name="Utturkar S.M."/>
            <person name="Klingeman D.M."/>
            <person name="Hurt R.A."/>
            <person name="Keller M."/>
            <person name="Xu J."/>
            <person name="Reddy Y.H.K."/>
            <person name="Borovok I."/>
            <person name="Grinberg I.R."/>
            <person name="Lamed R."/>
            <person name="Zhivin O."/>
            <person name="Bayer E.A."/>
            <person name="Brown S.D."/>
        </authorList>
    </citation>
    <scope>NUCLEOTIDE SEQUENCE [LARGE SCALE GENOMIC DNA]</scope>
    <source>
        <strain evidence="10">DSM 2933</strain>
    </source>
</reference>
<dbReference type="Pfam" id="PF13495">
    <property type="entry name" value="Phage_int_SAM_4"/>
    <property type="match status" value="1"/>
</dbReference>
<dbReference type="PATRIC" id="fig|398512.5.peg.3006"/>
<dbReference type="InterPro" id="IPR011010">
    <property type="entry name" value="DNA_brk_join_enz"/>
</dbReference>
<evidence type="ECO:0000256" key="5">
    <source>
        <dbReference type="ARBA" id="ARBA00023172"/>
    </source>
</evidence>
<evidence type="ECO:0000256" key="3">
    <source>
        <dbReference type="ARBA" id="ARBA00022908"/>
    </source>
</evidence>
<evidence type="ECO:0000313" key="9">
    <source>
        <dbReference type="EMBL" id="KNY27599.1"/>
    </source>
</evidence>
<comment type="function">
    <text evidence="1">Site-specific tyrosine recombinase, which acts by catalyzing the cutting and rejoining of the recombining DNA molecules.</text>
</comment>
<feature type="domain" description="Tyr recombinase" evidence="7">
    <location>
        <begin position="170"/>
        <end position="346"/>
    </location>
</feature>
<evidence type="ECO:0000259" key="8">
    <source>
        <dbReference type="PROSITE" id="PS51900"/>
    </source>
</evidence>
<dbReference type="Gene3D" id="1.10.150.130">
    <property type="match status" value="1"/>
</dbReference>
<keyword evidence="4 6" id="KW-0238">DNA-binding</keyword>
<dbReference type="PROSITE" id="PS51900">
    <property type="entry name" value="CB"/>
    <property type="match status" value="1"/>
</dbReference>
<dbReference type="OrthoDB" id="9801717at2"/>
<keyword evidence="3" id="KW-0229">DNA integration</keyword>
<dbReference type="eggNOG" id="COG4974">
    <property type="taxonomic scope" value="Bacteria"/>
</dbReference>
<protein>
    <submittedName>
        <fullName evidence="9">Integrase family protein</fullName>
    </submittedName>
</protein>
<dbReference type="Proteomes" id="UP000036923">
    <property type="component" value="Unassembled WGS sequence"/>
</dbReference>
<feature type="domain" description="Core-binding (CB)" evidence="8">
    <location>
        <begin position="68"/>
        <end position="153"/>
    </location>
</feature>
<accession>A0A0L6JP92</accession>
<sequence>MAVFINNYSDLLLSVKFPYSLENIDKIKTINGRKWIQSDKIWCIPNNKESVNNLKKLFGKDKLVFIDNLMEDYNEEILASVKNQLNLRNYSTKTIKAYLNHIKRFFQFCSKDFKEINNDDVKSYLLKHIDDGKSSVYIDQAISALGFLFKEVYNTIDFKFDIKRPKRERKLPNILSKEDVANIILAIDNLKHRALIMLIYSAGLRVSEAAKIKIEDIDSKRNLIYIRSAKGKKDRYTILSKAALEILKQYFKKYKPTIWLFEGQNREDHITERTIQRIFENAAFKAGIRKKVTVHTLRHSFATHLLENGIDLRYIQELLGHESSTTTEIYTHVSEKDFSRIQSPLDRIMSDRVFL</sequence>
<dbReference type="EMBL" id="LGTC01000001">
    <property type="protein sequence ID" value="KNY27599.1"/>
    <property type="molecule type" value="Genomic_DNA"/>
</dbReference>
<dbReference type="GO" id="GO:0006310">
    <property type="term" value="P:DNA recombination"/>
    <property type="evidence" value="ECO:0007669"/>
    <property type="project" value="UniProtKB-KW"/>
</dbReference>
<dbReference type="AlphaFoldDB" id="A0A0L6JP92"/>
<dbReference type="InterPro" id="IPR044068">
    <property type="entry name" value="CB"/>
</dbReference>
<dbReference type="InterPro" id="IPR050090">
    <property type="entry name" value="Tyrosine_recombinase_XerCD"/>
</dbReference>
<name>A0A0L6JP92_9FIRM</name>
<dbReference type="STRING" id="398512.Bccel_2870"/>
<dbReference type="PANTHER" id="PTHR30349">
    <property type="entry name" value="PHAGE INTEGRASE-RELATED"/>
    <property type="match status" value="1"/>
</dbReference>
<evidence type="ECO:0000259" key="7">
    <source>
        <dbReference type="PROSITE" id="PS51898"/>
    </source>
</evidence>
<gene>
    <name evidence="9" type="ORF">Bccel_2870</name>
</gene>
<evidence type="ECO:0000256" key="1">
    <source>
        <dbReference type="ARBA" id="ARBA00003283"/>
    </source>
</evidence>
<evidence type="ECO:0000256" key="6">
    <source>
        <dbReference type="PROSITE-ProRule" id="PRU01248"/>
    </source>
</evidence>